<reference evidence="1 2" key="1">
    <citation type="journal article" date="2016" name="Int. J. Syst. Evol. Microbiol.">
        <title>Descriptions of Anaerotaenia torta gen. nov., sp. nov. and Anaerocolumna cellulosilytica gen. nov., sp. nov. isolated from a methanogenic reactor of cattle waste.</title>
        <authorList>
            <person name="Uek A."/>
            <person name="Ohtaki Y."/>
            <person name="Kaku N."/>
            <person name="Ueki K."/>
        </authorList>
    </citation>
    <scope>NUCLEOTIDE SEQUENCE [LARGE SCALE GENOMIC DNA]</scope>
    <source>
        <strain evidence="1 2">SN021</strain>
    </source>
</reference>
<dbReference type="AlphaFoldDB" id="A0A6S6R3V0"/>
<gene>
    <name evidence="1" type="ORF">acsn021_36080</name>
</gene>
<protein>
    <submittedName>
        <fullName evidence="1">Uncharacterized protein</fullName>
    </submittedName>
</protein>
<name>A0A6S6R3V0_9FIRM</name>
<dbReference type="EMBL" id="AP023367">
    <property type="protein sequence ID" value="BCJ96039.1"/>
    <property type="molecule type" value="Genomic_DNA"/>
</dbReference>
<dbReference type="Proteomes" id="UP000515561">
    <property type="component" value="Chromosome"/>
</dbReference>
<evidence type="ECO:0000313" key="1">
    <source>
        <dbReference type="EMBL" id="BCJ96039.1"/>
    </source>
</evidence>
<keyword evidence="2" id="KW-1185">Reference proteome</keyword>
<dbReference type="KEGG" id="acel:acsn021_36080"/>
<accession>A0A6S6R3V0</accession>
<organism evidence="1 2">
    <name type="scientific">Anaerocolumna cellulosilytica</name>
    <dbReference type="NCBI Taxonomy" id="433286"/>
    <lineage>
        <taxon>Bacteria</taxon>
        <taxon>Bacillati</taxon>
        <taxon>Bacillota</taxon>
        <taxon>Clostridia</taxon>
        <taxon>Lachnospirales</taxon>
        <taxon>Lachnospiraceae</taxon>
        <taxon>Anaerocolumna</taxon>
    </lineage>
</organism>
<evidence type="ECO:0000313" key="2">
    <source>
        <dbReference type="Proteomes" id="UP000515561"/>
    </source>
</evidence>
<proteinExistence type="predicted"/>
<sequence length="60" mass="7123">MTITVTSMAYMLVYEKVDFVKLSGTADFIRLKLYNLGLFLFKNKLYILFGSVYNRFIFTY</sequence>